<dbReference type="Proteomes" id="UP000887013">
    <property type="component" value="Unassembled WGS sequence"/>
</dbReference>
<dbReference type="EMBL" id="BMAW01037951">
    <property type="protein sequence ID" value="GFU50573.1"/>
    <property type="molecule type" value="Genomic_DNA"/>
</dbReference>
<name>A0A8X6UTV1_NEPPI</name>
<organism evidence="1 2">
    <name type="scientific">Nephila pilipes</name>
    <name type="common">Giant wood spider</name>
    <name type="synonym">Nephila maculata</name>
    <dbReference type="NCBI Taxonomy" id="299642"/>
    <lineage>
        <taxon>Eukaryota</taxon>
        <taxon>Metazoa</taxon>
        <taxon>Ecdysozoa</taxon>
        <taxon>Arthropoda</taxon>
        <taxon>Chelicerata</taxon>
        <taxon>Arachnida</taxon>
        <taxon>Araneae</taxon>
        <taxon>Araneomorphae</taxon>
        <taxon>Entelegynae</taxon>
        <taxon>Araneoidea</taxon>
        <taxon>Nephilidae</taxon>
        <taxon>Nephila</taxon>
    </lineage>
</organism>
<reference evidence="1" key="1">
    <citation type="submission" date="2020-08" db="EMBL/GenBank/DDBJ databases">
        <title>Multicomponent nature underlies the extraordinary mechanical properties of spider dragline silk.</title>
        <authorList>
            <person name="Kono N."/>
            <person name="Nakamura H."/>
            <person name="Mori M."/>
            <person name="Yoshida Y."/>
            <person name="Ohtoshi R."/>
            <person name="Malay A.D."/>
            <person name="Moran D.A.P."/>
            <person name="Tomita M."/>
            <person name="Numata K."/>
            <person name="Arakawa K."/>
        </authorList>
    </citation>
    <scope>NUCLEOTIDE SEQUENCE</scope>
</reference>
<sequence>MIRRYGMRSSTCSVLRGLPYCVVRDRRHLRQSGGDLFLSDWADEPRFMTIYQFYHDSLWWSGYDRMDLPWLAYHERVEKEFLASRCKPGTCSGINNDWTSGQSPLSADVTFQRHMVPSRLGLLF</sequence>
<keyword evidence="2" id="KW-1185">Reference proteome</keyword>
<comment type="caution">
    <text evidence="1">The sequence shown here is derived from an EMBL/GenBank/DDBJ whole genome shotgun (WGS) entry which is preliminary data.</text>
</comment>
<gene>
    <name evidence="1" type="ORF">NPIL_286371</name>
</gene>
<evidence type="ECO:0000313" key="2">
    <source>
        <dbReference type="Proteomes" id="UP000887013"/>
    </source>
</evidence>
<protein>
    <submittedName>
        <fullName evidence="1">Uncharacterized protein</fullName>
    </submittedName>
</protein>
<proteinExistence type="predicted"/>
<accession>A0A8X6UTV1</accession>
<dbReference type="AlphaFoldDB" id="A0A8X6UTV1"/>
<evidence type="ECO:0000313" key="1">
    <source>
        <dbReference type="EMBL" id="GFU50573.1"/>
    </source>
</evidence>